<dbReference type="InterPro" id="IPR011613">
    <property type="entry name" value="GH15-like"/>
</dbReference>
<keyword evidence="5" id="KW-0119">Carbohydrate metabolism</keyword>
<reference evidence="13 14" key="1">
    <citation type="submission" date="2016-07" db="EMBL/GenBank/DDBJ databases">
        <title>Pervasive Adenine N6-methylation of Active Genes in Fungi.</title>
        <authorList>
            <consortium name="DOE Joint Genome Institute"/>
            <person name="Mondo S.J."/>
            <person name="Dannebaum R.O."/>
            <person name="Kuo R.C."/>
            <person name="Labutti K."/>
            <person name="Haridas S."/>
            <person name="Kuo A."/>
            <person name="Salamov A."/>
            <person name="Ahrendt S.R."/>
            <person name="Lipzen A."/>
            <person name="Sullivan W."/>
            <person name="Andreopoulos W.B."/>
            <person name="Clum A."/>
            <person name="Lindquist E."/>
            <person name="Daum C."/>
            <person name="Ramamoorthy G.K."/>
            <person name="Gryganskyi A."/>
            <person name="Culley D."/>
            <person name="Magnuson J.K."/>
            <person name="James T.Y."/>
            <person name="O'Malley M.A."/>
            <person name="Stajich J.E."/>
            <person name="Spatafora J.W."/>
            <person name="Visel A."/>
            <person name="Grigoriev I.V."/>
        </authorList>
    </citation>
    <scope>NUCLEOTIDE SEQUENCE [LARGE SCALE GENOMIC DNA]</scope>
    <source>
        <strain evidence="13 14">68-887.2</strain>
    </source>
</reference>
<dbReference type="GO" id="GO:0000272">
    <property type="term" value="P:polysaccharide catabolic process"/>
    <property type="evidence" value="ECO:0007669"/>
    <property type="project" value="UniProtKB-KW"/>
</dbReference>
<keyword evidence="4" id="KW-0378">Hydrolase</keyword>
<dbReference type="InterPro" id="IPR008928">
    <property type="entry name" value="6-hairpin_glycosidase_sf"/>
</dbReference>
<comment type="caution">
    <text evidence="13">The sequence shown here is derived from an EMBL/GenBank/DDBJ whole genome shotgun (WGS) entry which is preliminary data.</text>
</comment>
<dbReference type="InParanoid" id="A0A1Y2BJA8"/>
<evidence type="ECO:0000256" key="9">
    <source>
        <dbReference type="ARBA" id="ARBA00033473"/>
    </source>
</evidence>
<evidence type="ECO:0000256" key="5">
    <source>
        <dbReference type="ARBA" id="ARBA00023277"/>
    </source>
</evidence>
<dbReference type="Pfam" id="PF00723">
    <property type="entry name" value="Glyco_hydro_15"/>
    <property type="match status" value="1"/>
</dbReference>
<dbReference type="SUPFAM" id="SSF48208">
    <property type="entry name" value="Six-hairpin glycosidases"/>
    <property type="match status" value="1"/>
</dbReference>
<dbReference type="Gene3D" id="1.50.10.10">
    <property type="match status" value="1"/>
</dbReference>
<dbReference type="EMBL" id="MCFC01000002">
    <property type="protein sequence ID" value="ORY34856.1"/>
    <property type="molecule type" value="Genomic_DNA"/>
</dbReference>
<dbReference type="PANTHER" id="PTHR31616">
    <property type="entry name" value="TREHALASE"/>
    <property type="match status" value="1"/>
</dbReference>
<sequence>MSVSADEKVPLRADDQDTDQLAETWPPQHESRRRRRRHSCLHFGLILYFLSISLLVIWLVNSDEPDEVVDSYSSGNLSEWIGLEIEFALRRILENIGPAVGAAEGIVVASPSKGDRGEPDYFYTWTRDSALTLSTLQSTFTDPSASSIESILFESLMREYVSSQARLQSLSTRSGDLWSGGLNEPKFNVDFSPFDASWGRPQRDGPALRVIALIPFANRLLDRKSPPDETYVNEHLYDSSLLRGVGRVIKNDLEEVANGWIKPGFDLWEEVNGHHLFNRLVSLRALEEGAALAERLNDSGAATFYKVQSSILVSELPSFLRNSSNDTWLASLSESGGPIQGRTGLDCAIPLSVVHSNGRLSPTDPAVLNTLWRYVRSFKGLYGINNDTSWTDGWALGRYAEDIYDGVGSSHGNPWFICTHATAHALYLAQTAYQEQKQIVISNASSGFWQDIMHMTLTGTKDELSWTGDKFERAVERLGEVADGFMAVSRNFTKRGRMSEQIARLVPCFVPCSITQADDN</sequence>
<evidence type="ECO:0000256" key="3">
    <source>
        <dbReference type="ARBA" id="ARBA00012593"/>
    </source>
</evidence>
<gene>
    <name evidence="13" type="ORF">BCR39DRAFT_515169</name>
</gene>
<dbReference type="AlphaFoldDB" id="A0A1Y2BJA8"/>
<name>A0A1Y2BJA8_9TREE</name>
<evidence type="ECO:0000256" key="2">
    <source>
        <dbReference type="ARBA" id="ARBA00006188"/>
    </source>
</evidence>
<feature type="region of interest" description="Disordered" evidence="10">
    <location>
        <begin position="1"/>
        <end position="30"/>
    </location>
</feature>
<evidence type="ECO:0000313" key="13">
    <source>
        <dbReference type="EMBL" id="ORY34856.1"/>
    </source>
</evidence>
<comment type="similarity">
    <text evidence="2">Belongs to the glycosyl hydrolase 15 family.</text>
</comment>
<keyword evidence="7" id="KW-0624">Polysaccharide degradation</keyword>
<evidence type="ECO:0000256" key="8">
    <source>
        <dbReference type="ARBA" id="ARBA00033442"/>
    </source>
</evidence>
<feature type="domain" description="GH15-like" evidence="12">
    <location>
        <begin position="86"/>
        <end position="503"/>
    </location>
</feature>
<dbReference type="PRINTS" id="PR00736">
    <property type="entry name" value="GLHYDRLASE15"/>
</dbReference>
<dbReference type="STRING" id="71784.A0A1Y2BJA8"/>
<evidence type="ECO:0000256" key="4">
    <source>
        <dbReference type="ARBA" id="ARBA00022801"/>
    </source>
</evidence>
<keyword evidence="11" id="KW-0472">Membrane</keyword>
<evidence type="ECO:0000256" key="1">
    <source>
        <dbReference type="ARBA" id="ARBA00001863"/>
    </source>
</evidence>
<protein>
    <recommendedName>
        <fullName evidence="3">glucan 1,4-alpha-glucosidase</fullName>
        <ecNumber evidence="3">3.2.1.3</ecNumber>
    </recommendedName>
    <alternativeName>
        <fullName evidence="9">1,4-alpha-D-glucan glucohydrolase</fullName>
    </alternativeName>
    <alternativeName>
        <fullName evidence="8">Glucan 1,4-alpha-glucosidase</fullName>
    </alternativeName>
</protein>
<evidence type="ECO:0000313" key="14">
    <source>
        <dbReference type="Proteomes" id="UP000193986"/>
    </source>
</evidence>
<keyword evidence="14" id="KW-1185">Reference proteome</keyword>
<evidence type="ECO:0000256" key="6">
    <source>
        <dbReference type="ARBA" id="ARBA00023295"/>
    </source>
</evidence>
<evidence type="ECO:0000256" key="11">
    <source>
        <dbReference type="SAM" id="Phobius"/>
    </source>
</evidence>
<evidence type="ECO:0000256" key="7">
    <source>
        <dbReference type="ARBA" id="ARBA00023326"/>
    </source>
</evidence>
<dbReference type="InterPro" id="IPR000165">
    <property type="entry name" value="Glucoamylase"/>
</dbReference>
<dbReference type="GO" id="GO:0004339">
    <property type="term" value="F:glucan 1,4-alpha-glucosidase activity"/>
    <property type="evidence" value="ECO:0007669"/>
    <property type="project" value="UniProtKB-EC"/>
</dbReference>
<proteinExistence type="inferred from homology"/>
<keyword evidence="6 13" id="KW-0326">Glycosidase</keyword>
<accession>A0A1Y2BJA8</accession>
<dbReference type="Proteomes" id="UP000193986">
    <property type="component" value="Unassembled WGS sequence"/>
</dbReference>
<dbReference type="EC" id="3.2.1.3" evidence="3"/>
<keyword evidence="11" id="KW-0812">Transmembrane</keyword>
<organism evidence="13 14">
    <name type="scientific">Naematelia encephala</name>
    <dbReference type="NCBI Taxonomy" id="71784"/>
    <lineage>
        <taxon>Eukaryota</taxon>
        <taxon>Fungi</taxon>
        <taxon>Dikarya</taxon>
        <taxon>Basidiomycota</taxon>
        <taxon>Agaricomycotina</taxon>
        <taxon>Tremellomycetes</taxon>
        <taxon>Tremellales</taxon>
        <taxon>Naemateliaceae</taxon>
        <taxon>Naematelia</taxon>
    </lineage>
</organism>
<evidence type="ECO:0000259" key="12">
    <source>
        <dbReference type="Pfam" id="PF00723"/>
    </source>
</evidence>
<comment type="catalytic activity">
    <reaction evidence="1">
        <text>Hydrolysis of terminal (1-&gt;4)-linked alpha-D-glucose residues successively from non-reducing ends of the chains with release of beta-D-glucose.</text>
        <dbReference type="EC" id="3.2.1.3"/>
    </reaction>
</comment>
<feature type="non-terminal residue" evidence="13">
    <location>
        <position position="1"/>
    </location>
</feature>
<dbReference type="InterPro" id="IPR012341">
    <property type="entry name" value="6hp_glycosidase-like_sf"/>
</dbReference>
<dbReference type="PANTHER" id="PTHR31616:SF9">
    <property type="entry name" value="GLUCOAMYLASE, INTRACELLULAR SPORULATION-SPECIFIC"/>
    <property type="match status" value="1"/>
</dbReference>
<evidence type="ECO:0000256" key="10">
    <source>
        <dbReference type="SAM" id="MobiDB-lite"/>
    </source>
</evidence>
<dbReference type="FunCoup" id="A0A1Y2BJA8">
    <property type="interactions" value="49"/>
</dbReference>
<dbReference type="OrthoDB" id="6123450at2759"/>
<keyword evidence="11" id="KW-1133">Transmembrane helix</keyword>
<feature type="compositionally biased region" description="Basic and acidic residues" evidence="10">
    <location>
        <begin position="1"/>
        <end position="15"/>
    </location>
</feature>
<dbReference type="GO" id="GO:0000324">
    <property type="term" value="C:fungal-type vacuole"/>
    <property type="evidence" value="ECO:0007669"/>
    <property type="project" value="TreeGrafter"/>
</dbReference>
<feature type="transmembrane region" description="Helical" evidence="11">
    <location>
        <begin position="40"/>
        <end position="60"/>
    </location>
</feature>